<accession>A0ABV9QVN4</accession>
<feature type="compositionally biased region" description="Low complexity" evidence="1">
    <location>
        <begin position="180"/>
        <end position="190"/>
    </location>
</feature>
<proteinExistence type="predicted"/>
<feature type="chain" id="PRO_5045535035" evidence="2">
    <location>
        <begin position="19"/>
        <end position="199"/>
    </location>
</feature>
<evidence type="ECO:0000256" key="1">
    <source>
        <dbReference type="SAM" id="MobiDB-lite"/>
    </source>
</evidence>
<evidence type="ECO:0000313" key="3">
    <source>
        <dbReference type="EMBL" id="MFC4821111.1"/>
    </source>
</evidence>
<comment type="caution">
    <text evidence="3">The sequence shown here is derived from an EMBL/GenBank/DDBJ whole genome shotgun (WGS) entry which is preliminary data.</text>
</comment>
<dbReference type="RefSeq" id="WP_380021395.1">
    <property type="nucleotide sequence ID" value="NZ_JBHSHD010000008.1"/>
</dbReference>
<gene>
    <name evidence="3" type="ORF">ACFO6Q_12300</name>
</gene>
<dbReference type="EMBL" id="JBHSHD010000008">
    <property type="protein sequence ID" value="MFC4821111.1"/>
    <property type="molecule type" value="Genomic_DNA"/>
</dbReference>
<protein>
    <submittedName>
        <fullName evidence="3">DUF1190 domain-containing protein</fullName>
    </submittedName>
</protein>
<feature type="signal peptide" evidence="2">
    <location>
        <begin position="1"/>
        <end position="18"/>
    </location>
</feature>
<evidence type="ECO:0000256" key="2">
    <source>
        <dbReference type="SAM" id="SignalP"/>
    </source>
</evidence>
<dbReference type="PROSITE" id="PS51257">
    <property type="entry name" value="PROKAR_LIPOPROTEIN"/>
    <property type="match status" value="1"/>
</dbReference>
<dbReference type="Pfam" id="PF06693">
    <property type="entry name" value="DUF1190"/>
    <property type="match status" value="1"/>
</dbReference>
<keyword evidence="2" id="KW-0732">Signal</keyword>
<dbReference type="Proteomes" id="UP001595886">
    <property type="component" value="Unassembled WGS sequence"/>
</dbReference>
<dbReference type="InterPro" id="IPR009576">
    <property type="entry name" value="Biofilm_formation_YgiB"/>
</dbReference>
<keyword evidence="4" id="KW-1185">Reference proteome</keyword>
<name>A0ABV9QVN4_9GAMM</name>
<feature type="region of interest" description="Disordered" evidence="1">
    <location>
        <begin position="180"/>
        <end position="199"/>
    </location>
</feature>
<reference evidence="4" key="1">
    <citation type="journal article" date="2019" name="Int. J. Syst. Evol. Microbiol.">
        <title>The Global Catalogue of Microorganisms (GCM) 10K type strain sequencing project: providing services to taxonomists for standard genome sequencing and annotation.</title>
        <authorList>
            <consortium name="The Broad Institute Genomics Platform"/>
            <consortium name="The Broad Institute Genome Sequencing Center for Infectious Disease"/>
            <person name="Wu L."/>
            <person name="Ma J."/>
        </authorList>
    </citation>
    <scope>NUCLEOTIDE SEQUENCE [LARGE SCALE GENOMIC DNA]</scope>
    <source>
        <strain evidence="4">CCUG 30340</strain>
    </source>
</reference>
<evidence type="ECO:0000313" key="4">
    <source>
        <dbReference type="Proteomes" id="UP001595886"/>
    </source>
</evidence>
<sequence length="199" mass="21126">MKRSRQLALLAVAQTPWALVGCGAQDAQPQAMTKQGFYTSVEACERDGNSAELCRRASQAADTASTNDAPRYKSKADCIAEYGDLCTEKREASGGFWMPLMTGFMLSQMLSPGRAPTYLDSNPIYRTRAGQYTEAYRDRDRGGGGYVGGGTYGTSARAGDGTRMRPVDIAPNRAVTMSRSGFGSASAARSGWGGSSRGG</sequence>
<organism evidence="3 4">
    <name type="scientific">Dokdonella ginsengisoli</name>
    <dbReference type="NCBI Taxonomy" id="363846"/>
    <lineage>
        <taxon>Bacteria</taxon>
        <taxon>Pseudomonadati</taxon>
        <taxon>Pseudomonadota</taxon>
        <taxon>Gammaproteobacteria</taxon>
        <taxon>Lysobacterales</taxon>
        <taxon>Rhodanobacteraceae</taxon>
        <taxon>Dokdonella</taxon>
    </lineage>
</organism>